<dbReference type="EMBL" id="HBUF01157788">
    <property type="protein sequence ID" value="CAG6649476.1"/>
    <property type="molecule type" value="Transcribed_RNA"/>
</dbReference>
<sequence length="228" mass="25718">MGISDLHPTYLECLVNVIPALFMSMRSEYGAFWKCFQASGIYIFIQVIKMLILATFVPTTDNVVEGVDMFGDLIKLSIDLIDYVGKYLVLSSIPGKGHAKILTAGVGWAGAEVILTRFLDLWVGARGAEFDWKYIQNSLDSNICLVHHVATVTLVWLWSRHDLNRSAFPIVVMLLSACAYKQFLFDFLYNYLHFTRWNLLLVNALFTSVVGVITLNIYSNMAKVIGLF</sequence>
<evidence type="ECO:0000256" key="1">
    <source>
        <dbReference type="ARBA" id="ARBA00004477"/>
    </source>
</evidence>
<organism evidence="12">
    <name type="scientific">Cacopsylla melanoneura</name>
    <dbReference type="NCBI Taxonomy" id="428564"/>
    <lineage>
        <taxon>Eukaryota</taxon>
        <taxon>Metazoa</taxon>
        <taxon>Ecdysozoa</taxon>
        <taxon>Arthropoda</taxon>
        <taxon>Hexapoda</taxon>
        <taxon>Insecta</taxon>
        <taxon>Pterygota</taxon>
        <taxon>Neoptera</taxon>
        <taxon>Paraneoptera</taxon>
        <taxon>Hemiptera</taxon>
        <taxon>Sternorrhyncha</taxon>
        <taxon>Psylloidea</taxon>
        <taxon>Psyllidae</taxon>
        <taxon>Psyllinae</taxon>
        <taxon>Cacopsylla</taxon>
    </lineage>
</organism>
<evidence type="ECO:0000256" key="4">
    <source>
        <dbReference type="ARBA" id="ARBA00022692"/>
    </source>
</evidence>
<accession>A0A8D8RF14</accession>
<feature type="transmembrane region" description="Helical" evidence="11">
    <location>
        <begin position="35"/>
        <end position="57"/>
    </location>
</feature>
<protein>
    <recommendedName>
        <fullName evidence="9">BOS complex subunit TMEM147</fullName>
    </recommendedName>
    <alternativeName>
        <fullName evidence="10">Transmembrane protein 147</fullName>
    </alternativeName>
</protein>
<comment type="similarity">
    <text evidence="8">Belongs to the TMEM147 family.</text>
</comment>
<dbReference type="Pfam" id="PF09767">
    <property type="entry name" value="DUF2053"/>
    <property type="match status" value="1"/>
</dbReference>
<reference evidence="12" key="1">
    <citation type="submission" date="2021-05" db="EMBL/GenBank/DDBJ databases">
        <authorList>
            <person name="Alioto T."/>
            <person name="Alioto T."/>
            <person name="Gomez Garrido J."/>
        </authorList>
    </citation>
    <scope>NUCLEOTIDE SEQUENCE</scope>
</reference>
<dbReference type="EMBL" id="HBUF01360896">
    <property type="protein sequence ID" value="CAG6720654.1"/>
    <property type="molecule type" value="Transcribed_RNA"/>
</dbReference>
<evidence type="ECO:0000256" key="6">
    <source>
        <dbReference type="ARBA" id="ARBA00022989"/>
    </source>
</evidence>
<evidence type="ECO:0000256" key="3">
    <source>
        <dbReference type="ARBA" id="ARBA00022475"/>
    </source>
</evidence>
<evidence type="ECO:0000256" key="10">
    <source>
        <dbReference type="ARBA" id="ARBA00034899"/>
    </source>
</evidence>
<evidence type="ECO:0000256" key="9">
    <source>
        <dbReference type="ARBA" id="ARBA00034846"/>
    </source>
</evidence>
<dbReference type="GO" id="GO:0005789">
    <property type="term" value="C:endoplasmic reticulum membrane"/>
    <property type="evidence" value="ECO:0007669"/>
    <property type="project" value="UniProtKB-SubCell"/>
</dbReference>
<keyword evidence="6 11" id="KW-1133">Transmembrane helix</keyword>
<dbReference type="EMBL" id="HBUF01360897">
    <property type="protein sequence ID" value="CAG6720656.1"/>
    <property type="molecule type" value="Transcribed_RNA"/>
</dbReference>
<dbReference type="GO" id="GO:0005886">
    <property type="term" value="C:plasma membrane"/>
    <property type="evidence" value="ECO:0007669"/>
    <property type="project" value="UniProtKB-SubCell"/>
</dbReference>
<keyword evidence="4 11" id="KW-0812">Transmembrane</keyword>
<comment type="subcellular location">
    <subcellularLocation>
        <location evidence="2">Cell membrane</location>
        <topology evidence="2">Multi-pass membrane protein</topology>
    </subcellularLocation>
    <subcellularLocation>
        <location evidence="1">Endoplasmic reticulum membrane</location>
        <topology evidence="1">Multi-pass membrane protein</topology>
    </subcellularLocation>
</comment>
<evidence type="ECO:0000256" key="5">
    <source>
        <dbReference type="ARBA" id="ARBA00022824"/>
    </source>
</evidence>
<feature type="transmembrane region" description="Helical" evidence="11">
    <location>
        <begin position="166"/>
        <end position="185"/>
    </location>
</feature>
<dbReference type="AlphaFoldDB" id="A0A8D8RF14"/>
<evidence type="ECO:0000313" key="12">
    <source>
        <dbReference type="EMBL" id="CAG6649476.1"/>
    </source>
</evidence>
<proteinExistence type="inferred from homology"/>
<evidence type="ECO:0000256" key="8">
    <source>
        <dbReference type="ARBA" id="ARBA00034739"/>
    </source>
</evidence>
<keyword evidence="5" id="KW-0256">Endoplasmic reticulum</keyword>
<dbReference type="EMBL" id="HBUF01360899">
    <property type="protein sequence ID" value="CAG6720659.1"/>
    <property type="molecule type" value="Transcribed_RNA"/>
</dbReference>
<evidence type="ECO:0000256" key="2">
    <source>
        <dbReference type="ARBA" id="ARBA00004651"/>
    </source>
</evidence>
<feature type="transmembrane region" description="Helical" evidence="11">
    <location>
        <begin position="197"/>
        <end position="218"/>
    </location>
</feature>
<evidence type="ECO:0000256" key="11">
    <source>
        <dbReference type="SAM" id="Phobius"/>
    </source>
</evidence>
<evidence type="ECO:0000256" key="7">
    <source>
        <dbReference type="ARBA" id="ARBA00023136"/>
    </source>
</evidence>
<feature type="transmembrane region" description="Helical" evidence="11">
    <location>
        <begin position="139"/>
        <end position="159"/>
    </location>
</feature>
<dbReference type="PANTHER" id="PTHR12869:SF0">
    <property type="entry name" value="BOS COMPLEX SUBUNIT TMEM147"/>
    <property type="match status" value="1"/>
</dbReference>
<keyword evidence="7 11" id="KW-0472">Membrane</keyword>
<dbReference type="InterPro" id="IPR019164">
    <property type="entry name" value="TMEM147"/>
</dbReference>
<dbReference type="PANTHER" id="PTHR12869">
    <property type="entry name" value="SMALL SEVEN TRANSMEMBRANE DOMAIN-CONTAINING PROTEIN"/>
    <property type="match status" value="1"/>
</dbReference>
<keyword evidence="3" id="KW-1003">Cell membrane</keyword>
<name>A0A8D8RF14_9HEMI</name>